<accession>A0A8B8M8T8</accession>
<keyword evidence="7" id="KW-1185">Reference proteome</keyword>
<dbReference type="Pfam" id="PF02902">
    <property type="entry name" value="Peptidase_C48"/>
    <property type="match status" value="1"/>
</dbReference>
<keyword evidence="2" id="KW-0645">Protease</keyword>
<evidence type="ECO:0000256" key="4">
    <source>
        <dbReference type="SAM" id="MobiDB-lite"/>
    </source>
</evidence>
<dbReference type="SUPFAM" id="SSF54001">
    <property type="entry name" value="Cysteine proteinases"/>
    <property type="match status" value="1"/>
</dbReference>
<evidence type="ECO:0000313" key="7">
    <source>
        <dbReference type="Proteomes" id="UP000694853"/>
    </source>
</evidence>
<comment type="similarity">
    <text evidence="1">Belongs to the peptidase C48 family.</text>
</comment>
<dbReference type="GO" id="GO:0008234">
    <property type="term" value="F:cysteine-type peptidase activity"/>
    <property type="evidence" value="ECO:0007669"/>
    <property type="project" value="InterPro"/>
</dbReference>
<evidence type="ECO:0000259" key="6">
    <source>
        <dbReference type="Pfam" id="PF26133"/>
    </source>
</evidence>
<gene>
    <name evidence="8" type="primary">LOC113871543</name>
</gene>
<reference evidence="8" key="2">
    <citation type="submission" date="2025-08" db="UniProtKB">
        <authorList>
            <consortium name="RefSeq"/>
        </authorList>
    </citation>
    <scope>IDENTIFICATION</scope>
    <source>
        <tissue evidence="8">Young leaves</tissue>
    </source>
</reference>
<dbReference type="AlphaFoldDB" id="A0A8B8M8T8"/>
<reference evidence="7" key="1">
    <citation type="journal article" date="2019" name="Toxins">
        <title>Detection of Abrin-Like and Prepropulchellin-Like Toxin Genes and Transcripts Using Whole Genome Sequencing and Full-Length Transcript Sequencing of Abrus precatorius.</title>
        <authorList>
            <person name="Hovde B.T."/>
            <person name="Daligault H.E."/>
            <person name="Hanschen E.R."/>
            <person name="Kunde Y.A."/>
            <person name="Johnson M.B."/>
            <person name="Starkenburg S.R."/>
            <person name="Johnson S.L."/>
        </authorList>
    </citation>
    <scope>NUCLEOTIDE SEQUENCE [LARGE SCALE GENOMIC DNA]</scope>
</reference>
<dbReference type="OrthoDB" id="1654389at2759"/>
<dbReference type="PANTHER" id="PTHR33018">
    <property type="entry name" value="OS10G0338966 PROTEIN-RELATED"/>
    <property type="match status" value="1"/>
</dbReference>
<name>A0A8B8M8T8_ABRPR</name>
<evidence type="ECO:0000259" key="5">
    <source>
        <dbReference type="Pfam" id="PF02902"/>
    </source>
</evidence>
<dbReference type="GeneID" id="113871543"/>
<dbReference type="RefSeq" id="XP_027364438.1">
    <property type="nucleotide sequence ID" value="XM_027508637.1"/>
</dbReference>
<dbReference type="InterPro" id="IPR038765">
    <property type="entry name" value="Papain-like_cys_pep_sf"/>
</dbReference>
<dbReference type="PANTHER" id="PTHR33018:SF31">
    <property type="entry name" value="TRANSPOSASE, PTTA_EN_SPM, PLANT"/>
    <property type="match status" value="1"/>
</dbReference>
<dbReference type="Proteomes" id="UP000694853">
    <property type="component" value="Unplaced"/>
</dbReference>
<organism evidence="7 8">
    <name type="scientific">Abrus precatorius</name>
    <name type="common">Indian licorice</name>
    <name type="synonym">Glycine abrus</name>
    <dbReference type="NCBI Taxonomy" id="3816"/>
    <lineage>
        <taxon>Eukaryota</taxon>
        <taxon>Viridiplantae</taxon>
        <taxon>Streptophyta</taxon>
        <taxon>Embryophyta</taxon>
        <taxon>Tracheophyta</taxon>
        <taxon>Spermatophyta</taxon>
        <taxon>Magnoliopsida</taxon>
        <taxon>eudicotyledons</taxon>
        <taxon>Gunneridae</taxon>
        <taxon>Pentapetalae</taxon>
        <taxon>rosids</taxon>
        <taxon>fabids</taxon>
        <taxon>Fabales</taxon>
        <taxon>Fabaceae</taxon>
        <taxon>Papilionoideae</taxon>
        <taxon>50 kb inversion clade</taxon>
        <taxon>NPAAA clade</taxon>
        <taxon>indigoferoid/millettioid clade</taxon>
        <taxon>Abreae</taxon>
        <taxon>Abrus</taxon>
    </lineage>
</organism>
<dbReference type="Gene3D" id="3.40.395.10">
    <property type="entry name" value="Adenoviral Proteinase, Chain A"/>
    <property type="match status" value="1"/>
</dbReference>
<evidence type="ECO:0000256" key="2">
    <source>
        <dbReference type="ARBA" id="ARBA00022670"/>
    </source>
</evidence>
<evidence type="ECO:0000313" key="8">
    <source>
        <dbReference type="RefSeq" id="XP_027364438.1"/>
    </source>
</evidence>
<feature type="domain" description="Ubiquitin-like protease family profile" evidence="5">
    <location>
        <begin position="176"/>
        <end position="211"/>
    </location>
</feature>
<proteinExistence type="inferred from homology"/>
<dbReference type="KEGG" id="aprc:113871543"/>
<feature type="region of interest" description="Disordered" evidence="4">
    <location>
        <begin position="85"/>
        <end position="116"/>
    </location>
</feature>
<dbReference type="Pfam" id="PF26133">
    <property type="entry name" value="DUF8039"/>
    <property type="match status" value="1"/>
</dbReference>
<evidence type="ECO:0000256" key="1">
    <source>
        <dbReference type="ARBA" id="ARBA00005234"/>
    </source>
</evidence>
<dbReference type="GO" id="GO:0006508">
    <property type="term" value="P:proteolysis"/>
    <property type="evidence" value="ECO:0007669"/>
    <property type="project" value="UniProtKB-KW"/>
</dbReference>
<evidence type="ECO:0000256" key="3">
    <source>
        <dbReference type="ARBA" id="ARBA00022801"/>
    </source>
</evidence>
<dbReference type="InterPro" id="IPR003653">
    <property type="entry name" value="Peptidase_C48_C"/>
</dbReference>
<dbReference type="InterPro" id="IPR058352">
    <property type="entry name" value="DUF8039"/>
</dbReference>
<protein>
    <submittedName>
        <fullName evidence="8">Uncharacterized protein LOC113871543</fullName>
    </submittedName>
</protein>
<sequence>MLYLSTPYRVVARGRVLRIVVENSLHNTALPPHHYKVSIEIVQRQEEDTALPIPNEEANLNCLRDAIGTYVAWPLSLITLRPKVAPSSSRGLGKGTGHTKESIAGPSNKGVVSNSSDLPELAQAQGAACFDMMKLYIRSDQVIDNLQDICVKLTWKGPIWQTLHQHITDMLKRHMGEDHLIFAPYNVGQHWILVAINTSNETMYYMDPLCKQLKTRPHM</sequence>
<feature type="domain" description="DUF8039" evidence="6">
    <location>
        <begin position="9"/>
        <end position="80"/>
    </location>
</feature>
<keyword evidence="3" id="KW-0378">Hydrolase</keyword>